<evidence type="ECO:0000256" key="8">
    <source>
        <dbReference type="SAM" id="Phobius"/>
    </source>
</evidence>
<sequence length="530" mass="56380">MAAGLVRASAVMASGTMVSRILGFVKAMLLVYAIGQLSQSADAFANGNQLPSTLYMVLAGGMLNAVLVPQIVKAAQGKDGGSGYINKVLTLVSVALLAITTLAMLAAPAIVWVLTLSWDADQRALAVAFSYWCIPQVVFYGWYTVLGEVLNAKKVFGPFTWAPALANVIAIIGTVVYIALFGASNDPPIDAWTPASIAVLAGSATLGVAAQALILIWPWRRAGLRFRPDFTWRGVGLGQTGRIAGWGLASILVLQLGGVVTTNVINSASGQGPSLTAMTNAWLVFMLPHSVIAVSLMTAHFTELSEFGQSGRMDAFRTGFSDAAKQIAMLMVFAAAAMFMAAPFVSRVLWPSGSPEDVQTFAYLLQFYSLGLAAYSVMFAVQRAFYALSDARTPFIFMAAQLVALIALTVPAAFTVQKGLLGFVYAGIWSFTTILQVLLALWLLRRRLGRIGGADLLVSVIRYLVAVVPALAVGLFLVYVCRSSVPDFGLLLAVVFALVCAAAMGLVYFAVLLAVRAPEARALLARLRRR</sequence>
<evidence type="ECO:0000256" key="2">
    <source>
        <dbReference type="ARBA" id="ARBA00022475"/>
    </source>
</evidence>
<dbReference type="Proteomes" id="UP000693892">
    <property type="component" value="Unassembled WGS sequence"/>
</dbReference>
<evidence type="ECO:0000256" key="3">
    <source>
        <dbReference type="ARBA" id="ARBA00022692"/>
    </source>
</evidence>
<feature type="transmembrane region" description="Helical" evidence="8">
    <location>
        <begin position="84"/>
        <end position="112"/>
    </location>
</feature>
<protein>
    <submittedName>
        <fullName evidence="9">Peptidoglycan biosynthesis protein MviN</fullName>
    </submittedName>
</protein>
<evidence type="ECO:0000313" key="10">
    <source>
        <dbReference type="Proteomes" id="UP000693892"/>
    </source>
</evidence>
<evidence type="ECO:0000313" key="9">
    <source>
        <dbReference type="EMBL" id="CAG7597807.1"/>
    </source>
</evidence>
<dbReference type="GO" id="GO:0009252">
    <property type="term" value="P:peptidoglycan biosynthetic process"/>
    <property type="evidence" value="ECO:0007669"/>
    <property type="project" value="UniProtKB-KW"/>
</dbReference>
<evidence type="ECO:0000256" key="6">
    <source>
        <dbReference type="ARBA" id="ARBA00022989"/>
    </source>
</evidence>
<evidence type="ECO:0000256" key="5">
    <source>
        <dbReference type="ARBA" id="ARBA00022984"/>
    </source>
</evidence>
<feature type="transmembrane region" description="Helical" evidence="8">
    <location>
        <begin position="12"/>
        <end position="34"/>
    </location>
</feature>
<accession>A0A916NEL7</accession>
<dbReference type="InterPro" id="IPR004268">
    <property type="entry name" value="MurJ"/>
</dbReference>
<feature type="transmembrane region" description="Helical" evidence="8">
    <location>
        <begin position="456"/>
        <end position="479"/>
    </location>
</feature>
<dbReference type="GO" id="GO:0005886">
    <property type="term" value="C:plasma membrane"/>
    <property type="evidence" value="ECO:0007669"/>
    <property type="project" value="UniProtKB-SubCell"/>
</dbReference>
<dbReference type="InterPro" id="IPR051050">
    <property type="entry name" value="Lipid_II_flippase_MurJ/MviN"/>
</dbReference>
<dbReference type="Pfam" id="PF03023">
    <property type="entry name" value="MurJ"/>
    <property type="match status" value="1"/>
</dbReference>
<feature type="transmembrane region" description="Helical" evidence="8">
    <location>
        <begin position="393"/>
        <end position="414"/>
    </location>
</feature>
<reference evidence="9" key="1">
    <citation type="submission" date="2021-06" db="EMBL/GenBank/DDBJ databases">
        <authorList>
            <person name="Criscuolo A."/>
        </authorList>
    </citation>
    <scope>NUCLEOTIDE SEQUENCE</scope>
    <source>
        <strain evidence="9">CIP111803</strain>
    </source>
</reference>
<name>A0A916NEL7_9MICO</name>
<gene>
    <name evidence="9" type="primary">mviN</name>
    <name evidence="9" type="ORF">LEUCIP111803_00170</name>
</gene>
<feature type="transmembrane region" description="Helical" evidence="8">
    <location>
        <begin position="323"/>
        <end position="341"/>
    </location>
</feature>
<keyword evidence="10" id="KW-1185">Reference proteome</keyword>
<feature type="transmembrane region" description="Helical" evidence="8">
    <location>
        <begin position="164"/>
        <end position="183"/>
    </location>
</feature>
<comment type="subcellular location">
    <subcellularLocation>
        <location evidence="1">Cell membrane</location>
        <topology evidence="1">Multi-pass membrane protein</topology>
    </subcellularLocation>
</comment>
<dbReference type="PANTHER" id="PTHR47019">
    <property type="entry name" value="LIPID II FLIPPASE MURJ"/>
    <property type="match status" value="1"/>
</dbReference>
<keyword evidence="4" id="KW-0133">Cell shape</keyword>
<dbReference type="GO" id="GO:0015648">
    <property type="term" value="F:lipid-linked peptidoglycan transporter activity"/>
    <property type="evidence" value="ECO:0007669"/>
    <property type="project" value="TreeGrafter"/>
</dbReference>
<feature type="transmembrane region" description="Helical" evidence="8">
    <location>
        <begin position="281"/>
        <end position="302"/>
    </location>
</feature>
<evidence type="ECO:0000256" key="7">
    <source>
        <dbReference type="ARBA" id="ARBA00023136"/>
    </source>
</evidence>
<dbReference type="EMBL" id="CAJVAP010000002">
    <property type="protein sequence ID" value="CAG7597807.1"/>
    <property type="molecule type" value="Genomic_DNA"/>
</dbReference>
<keyword evidence="2" id="KW-1003">Cell membrane</keyword>
<feature type="transmembrane region" description="Helical" evidence="8">
    <location>
        <begin position="124"/>
        <end position="143"/>
    </location>
</feature>
<keyword evidence="6 8" id="KW-1133">Transmembrane helix</keyword>
<evidence type="ECO:0000256" key="4">
    <source>
        <dbReference type="ARBA" id="ARBA00022960"/>
    </source>
</evidence>
<evidence type="ECO:0000256" key="1">
    <source>
        <dbReference type="ARBA" id="ARBA00004651"/>
    </source>
</evidence>
<feature type="transmembrane region" description="Helical" evidence="8">
    <location>
        <begin position="243"/>
        <end position="261"/>
    </location>
</feature>
<feature type="transmembrane region" description="Helical" evidence="8">
    <location>
        <begin position="195"/>
        <end position="217"/>
    </location>
</feature>
<dbReference type="GO" id="GO:0008360">
    <property type="term" value="P:regulation of cell shape"/>
    <property type="evidence" value="ECO:0007669"/>
    <property type="project" value="UniProtKB-KW"/>
</dbReference>
<feature type="transmembrane region" description="Helical" evidence="8">
    <location>
        <begin position="54"/>
        <end position="72"/>
    </location>
</feature>
<keyword evidence="3 8" id="KW-0812">Transmembrane</keyword>
<organism evidence="9 10">
    <name type="scientific">Leucobacter soli</name>
    <dbReference type="NCBI Taxonomy" id="2812850"/>
    <lineage>
        <taxon>Bacteria</taxon>
        <taxon>Bacillati</taxon>
        <taxon>Actinomycetota</taxon>
        <taxon>Actinomycetes</taxon>
        <taxon>Micrococcales</taxon>
        <taxon>Microbacteriaceae</taxon>
        <taxon>Leucobacter</taxon>
    </lineage>
</organism>
<feature type="transmembrane region" description="Helical" evidence="8">
    <location>
        <begin position="491"/>
        <end position="515"/>
    </location>
</feature>
<feature type="transmembrane region" description="Helical" evidence="8">
    <location>
        <begin position="420"/>
        <end position="444"/>
    </location>
</feature>
<keyword evidence="7 8" id="KW-0472">Membrane</keyword>
<dbReference type="RefSeq" id="WP_218113831.1">
    <property type="nucleotide sequence ID" value="NZ_CAJVAP010000002.1"/>
</dbReference>
<comment type="caution">
    <text evidence="9">The sequence shown here is derived from an EMBL/GenBank/DDBJ whole genome shotgun (WGS) entry which is preliminary data.</text>
</comment>
<feature type="transmembrane region" description="Helical" evidence="8">
    <location>
        <begin position="361"/>
        <end position="381"/>
    </location>
</feature>
<dbReference type="NCBIfam" id="TIGR01695">
    <property type="entry name" value="murJ_mviN"/>
    <property type="match status" value="1"/>
</dbReference>
<keyword evidence="5" id="KW-0573">Peptidoglycan synthesis</keyword>
<dbReference type="PANTHER" id="PTHR47019:SF1">
    <property type="entry name" value="LIPID II FLIPPASE MURJ"/>
    <property type="match status" value="1"/>
</dbReference>
<proteinExistence type="predicted"/>
<dbReference type="AlphaFoldDB" id="A0A916NEL7"/>
<dbReference type="GO" id="GO:0034204">
    <property type="term" value="P:lipid translocation"/>
    <property type="evidence" value="ECO:0007669"/>
    <property type="project" value="TreeGrafter"/>
</dbReference>